<feature type="domain" description="Cyclic nucleotide-binding" evidence="10">
    <location>
        <begin position="1963"/>
        <end position="2053"/>
    </location>
</feature>
<feature type="transmembrane region" description="Helical" evidence="9">
    <location>
        <begin position="1103"/>
        <end position="1124"/>
    </location>
</feature>
<accession>A0A6A3LLR8</accession>
<feature type="transmembrane region" description="Helical" evidence="9">
    <location>
        <begin position="732"/>
        <end position="753"/>
    </location>
</feature>
<dbReference type="CDD" id="cd00038">
    <property type="entry name" value="CAP_ED"/>
    <property type="match status" value="4"/>
</dbReference>
<evidence type="ECO:0000313" key="15">
    <source>
        <dbReference type="Proteomes" id="UP000434957"/>
    </source>
</evidence>
<keyword evidence="6 9" id="KW-0472">Membrane</keyword>
<feature type="transmembrane region" description="Helical" evidence="9">
    <location>
        <begin position="69"/>
        <end position="87"/>
    </location>
</feature>
<gene>
    <name evidence="12" type="ORF">PR001_g12154</name>
    <name evidence="11" type="ORF">PR002_g12601</name>
    <name evidence="13" type="ORF">PR003_g14394</name>
</gene>
<evidence type="ECO:0000313" key="11">
    <source>
        <dbReference type="EMBL" id="KAE9020149.1"/>
    </source>
</evidence>
<dbReference type="Gene3D" id="2.60.120.10">
    <property type="entry name" value="Jelly Rolls"/>
    <property type="match status" value="4"/>
</dbReference>
<evidence type="ECO:0000313" key="13">
    <source>
        <dbReference type="EMBL" id="KAE9332668.1"/>
    </source>
</evidence>
<keyword evidence="4 9" id="KW-1133">Transmembrane helix</keyword>
<evidence type="ECO:0000256" key="2">
    <source>
        <dbReference type="ARBA" id="ARBA00022448"/>
    </source>
</evidence>
<dbReference type="Gene3D" id="1.10.287.630">
    <property type="entry name" value="Helix hairpin bin"/>
    <property type="match status" value="2"/>
</dbReference>
<feature type="transmembrane region" description="Helical" evidence="9">
    <location>
        <begin position="1317"/>
        <end position="1336"/>
    </location>
</feature>
<evidence type="ECO:0000313" key="12">
    <source>
        <dbReference type="EMBL" id="KAE9026617.1"/>
    </source>
</evidence>
<feature type="transmembrane region" description="Helical" evidence="9">
    <location>
        <begin position="1763"/>
        <end position="1786"/>
    </location>
</feature>
<keyword evidence="3 9" id="KW-0812">Transmembrane</keyword>
<dbReference type="InterPro" id="IPR018490">
    <property type="entry name" value="cNMP-bd_dom_sf"/>
</dbReference>
<feature type="transmembrane region" description="Helical" evidence="9">
    <location>
        <begin position="37"/>
        <end position="57"/>
    </location>
</feature>
<evidence type="ECO:0000256" key="4">
    <source>
        <dbReference type="ARBA" id="ARBA00022989"/>
    </source>
</evidence>
<feature type="domain" description="Cyclic nucleotide-binding" evidence="10">
    <location>
        <begin position="1420"/>
        <end position="1535"/>
    </location>
</feature>
<dbReference type="Proteomes" id="UP000435112">
    <property type="component" value="Unassembled WGS sequence"/>
</dbReference>
<feature type="transmembrane region" description="Helical" evidence="9">
    <location>
        <begin position="1136"/>
        <end position="1154"/>
    </location>
</feature>
<evidence type="ECO:0000256" key="5">
    <source>
        <dbReference type="ARBA" id="ARBA00023065"/>
    </source>
</evidence>
<dbReference type="EMBL" id="QXFV01000778">
    <property type="protein sequence ID" value="KAE9026617.1"/>
    <property type="molecule type" value="Genomic_DNA"/>
</dbReference>
<keyword evidence="7" id="KW-1071">Ligand-gated ion channel</keyword>
<dbReference type="Proteomes" id="UP000429607">
    <property type="component" value="Unassembled WGS sequence"/>
</dbReference>
<dbReference type="Pfam" id="PF00520">
    <property type="entry name" value="Ion_trans"/>
    <property type="match status" value="3"/>
</dbReference>
<dbReference type="InterPro" id="IPR018488">
    <property type="entry name" value="cNMP-bd_CS"/>
</dbReference>
<feature type="transmembrane region" description="Helical" evidence="9">
    <location>
        <begin position="633"/>
        <end position="654"/>
    </location>
</feature>
<evidence type="ECO:0000256" key="8">
    <source>
        <dbReference type="ARBA" id="ARBA00023303"/>
    </source>
</evidence>
<evidence type="ECO:0000256" key="9">
    <source>
        <dbReference type="SAM" id="Phobius"/>
    </source>
</evidence>
<reference evidence="14 16" key="1">
    <citation type="submission" date="2018-09" db="EMBL/GenBank/DDBJ databases">
        <title>Genomic investigation of the strawberry pathogen Phytophthora fragariae indicates pathogenicity is determined by transcriptional variation in three key races.</title>
        <authorList>
            <person name="Adams T.M."/>
            <person name="Armitage A.D."/>
            <person name="Sobczyk M.K."/>
            <person name="Bates H.J."/>
            <person name="Dunwell J.M."/>
            <person name="Nellist C.F."/>
            <person name="Harrison R.J."/>
        </authorList>
    </citation>
    <scope>NUCLEOTIDE SEQUENCE [LARGE SCALE GENOMIC DNA]</scope>
    <source>
        <strain evidence="12 14">SCRP249</strain>
        <strain evidence="11 16">SCRP324</strain>
        <strain evidence="13 15">SCRP333</strain>
    </source>
</reference>
<dbReference type="EMBL" id="QXFU01000800">
    <property type="protein sequence ID" value="KAE9020149.1"/>
    <property type="molecule type" value="Genomic_DNA"/>
</dbReference>
<protein>
    <recommendedName>
        <fullName evidence="10">Cyclic nucleotide-binding domain-containing protein</fullName>
    </recommendedName>
</protein>
<organism evidence="11 16">
    <name type="scientific">Phytophthora rubi</name>
    <dbReference type="NCBI Taxonomy" id="129364"/>
    <lineage>
        <taxon>Eukaryota</taxon>
        <taxon>Sar</taxon>
        <taxon>Stramenopiles</taxon>
        <taxon>Oomycota</taxon>
        <taxon>Peronosporomycetes</taxon>
        <taxon>Peronosporales</taxon>
        <taxon>Peronosporaceae</taxon>
        <taxon>Phytophthora</taxon>
    </lineage>
</organism>
<dbReference type="SUPFAM" id="SSF81324">
    <property type="entry name" value="Voltage-gated potassium channels"/>
    <property type="match status" value="4"/>
</dbReference>
<sequence length="2241" mass="255123">MPASRLRSLSSVTGILDEIIIRPSRLARDPQAASLKIWYQVLLVSLVYEFAAVPFIITFQPEVSLDDNTAVILFYVVESLFLVDFYVKLTTGFYKDGNLVNDIKVTHVKYLKSREFAVDLLAILPFSTLPVRLTTSTMVLEAHKLLRVYRIPRYLSTVDDVYVRHFELLKLSKLLVGVVLLSHFIACIRFSFGYDELHNNHWLPSPPEHAASTRTQYLMSMFWAFGLLTGLFEGELPHTINEFFFTIAVAICGFSVFIYLCATVFLISKCEATNSEVSEARITQLKHILTFHRVPDHVREPIIEYLRHYYTGTDTIDREVTKLLCPSIGKDVQIEILRDVVAKIPVFSSCRSEFIEVLTSLLERISLPAQCTLFSIGDPGDAMYIIHAGVLDVIGRKAKIRELRKNDFVGELSLFSSFPRSATVVTNTYCVLYKLSRFHTELVLDTYPTAANGIKKVVDAIIEKTQLKSKLAPVEARPWIKPRRTSSKQDLKTPAQGEDWPAPKKKLSLVIPTLLHPNSTVSPVEVMPSTTAARQPTHTTVRRPPRLLLQRVLSMKKKRLSDAMKDVYDEYSAPRIDAIAPKPWWANLLLKQCVDCSGAFRIAWIVLLEAVLIFNWCLIPVQLSFPAFDDVNWFVYMLNGVADAILWADMYGNFNLAFVQASETIRDATKSAPRYFRGAFVFDFLFALPYEVFTRPTLHCLARVPRLLRVWRVPGHFHEVDAIYPLRSKYRLILFAVLLFLLIHIGTCLYFSFTSVVGFCDEEEGWLLNSDVELRRVNETHFLGYGNVVYALDDPELTHIATMQYLRSFYFATHKLTGLGKGIEPENDMEYIVALLFMLSGFVITAIVVDNVQKRFTASAHEEKEFFAIRSRIQGFLRHQDVPFAIHHRVNLFLDFWWASHRGTSVEELLTELPVSFKAEVLRSIYLPALQTLALLTGVRPFLSNLEDTLVENANMMLFGQGEYIYRGGDNARGLYFSLEGRVVLEKSGRRTKVSRGGYFGTEVLSVDTMQGGYTEYAVAESGCVVIFLSRDALHKLYAVFPPLPSELLQLESRLLHTKLAKSAFNSQAFRKYPKTGHRVWILSRQERAIDPDSRYVILWETWLSIAMTVQWIHVLINICFGALAKSSTTTDAVTIALEISFVIDIYVRLCLGYREYGNKIMDLKLIRRRYLRSWYFVVDIAALLPLFMINWLPSVRRWELFNLNKVVRLLKVPNQFRALEQRYIKFTSELRMMKLVYYTFLATHILGCIYFDFASHASGLHGSKLGTTSFGENSWSLPKTLERADLLHQYFASNFWAFGIMSASNTGEPPQTTPQCLLTIITLNIGFFLFAYVIGNFTDIIELANAEHREFNAKLGSIRRLLVHFKLPTGLQTKIKTLLFFKRFHSITQEEVLERWLPPPLMTDIRLLNLNPMIEKVPFLKGMDASITRMLVAQFEQVLILKDEHVYRFGDDGTDMYFVFTGILTKFAPKRKDTLALPEGASESKFLQKISDVSAGDFFGENALFADAPRASSVLSKTSCILYSLSRHSLEMVFDLFPDWKTRVLQTAKLQQKEMKQRGSSGVTLVRSFNSAVALKPIEAGQLPTKQIVQGAFVSPLSWWRSLNWLGRFSGVLETQSPLHISWLRVVTASTFYVAFMLPSCVAFEACRTWDGLSLGAKILEVLCFIVFVVDVWVNLRLKETELAMELYEVDIRESYRRNRLAVDIIAALPVEYLFRVLSPPTEVAWLSANRCVKVLNVAHYMTEIHRQSVSYEWGRLQTISLLYMLVIYWGACAYLMFAGLEGYSTNWNSWFPSVELDIDDNTPLYVLNLRLLRGLFFAVTAFIKKGRTFMPEGNGFIFAGIVCFLGLMAMAFMIGETASLFISSIDNEVKYRKNHIAVEHTIVRWKVSAVLNARVHVFLSNLWSSHRGVVYHEVFSTLPPQIRQETVLHIVDLPLQAFVFKVFRPLAQGDGPCLTRLTQAIADHLRFDSYPSGECVLQEQRMPEGVFFVVSGHLLATTKTRGPDQPVAQYTRGDYFGERAILTHTMSTVSVQTQMPCDLFLLSTRSLLSILSGDEFFSIVQIAIESLLHAVQRKQGKQGGQSPFPMPPSVWEQWMRKVFQRQRLRWAMNSSEDGSPSCKGEVLWSKLLASVLDTSDAPLSCFQVFRPFLEMAGPSGELFDRIASPRRTANALSSPRRKPGEQFRSLARQIGIAAISTKNLVVPILNGSPVSRFSASSVSRNRDRSTRFFTERSQRPKEG</sequence>
<evidence type="ECO:0000256" key="1">
    <source>
        <dbReference type="ARBA" id="ARBA00004141"/>
    </source>
</evidence>
<comment type="caution">
    <text evidence="11">The sequence shown here is derived from an EMBL/GenBank/DDBJ whole genome shotgun (WGS) entry which is preliminary data.</text>
</comment>
<dbReference type="PANTHER" id="PTHR45638:SF11">
    <property type="entry name" value="CYCLIC NUCLEOTIDE-GATED CATION CHANNEL SUBUNIT A"/>
    <property type="match status" value="1"/>
</dbReference>
<feature type="transmembrane region" description="Helical" evidence="9">
    <location>
        <begin position="1175"/>
        <end position="1193"/>
    </location>
</feature>
<evidence type="ECO:0000313" key="14">
    <source>
        <dbReference type="Proteomes" id="UP000429607"/>
    </source>
</evidence>
<dbReference type="GO" id="GO:0044877">
    <property type="term" value="F:protein-containing complex binding"/>
    <property type="evidence" value="ECO:0007669"/>
    <property type="project" value="TreeGrafter"/>
</dbReference>
<evidence type="ECO:0000256" key="7">
    <source>
        <dbReference type="ARBA" id="ARBA00023286"/>
    </source>
</evidence>
<dbReference type="GO" id="GO:0005221">
    <property type="term" value="F:intracellularly cyclic nucleotide-activated monoatomic cation channel activity"/>
    <property type="evidence" value="ECO:0007669"/>
    <property type="project" value="InterPro"/>
</dbReference>
<evidence type="ECO:0000313" key="16">
    <source>
        <dbReference type="Proteomes" id="UP000435112"/>
    </source>
</evidence>
<dbReference type="SMART" id="SM00100">
    <property type="entry name" value="cNMP"/>
    <property type="match status" value="4"/>
</dbReference>
<dbReference type="Pfam" id="PF00027">
    <property type="entry name" value="cNMP_binding"/>
    <property type="match status" value="4"/>
</dbReference>
<dbReference type="EMBL" id="QXFT01000952">
    <property type="protein sequence ID" value="KAE9332668.1"/>
    <property type="molecule type" value="Genomic_DNA"/>
</dbReference>
<keyword evidence="2" id="KW-0813">Transport</keyword>
<dbReference type="InterPro" id="IPR050866">
    <property type="entry name" value="CNG_cation_channel"/>
</dbReference>
<feature type="domain" description="Cyclic nucleotide-binding" evidence="10">
    <location>
        <begin position="346"/>
        <end position="437"/>
    </location>
</feature>
<evidence type="ECO:0000256" key="6">
    <source>
        <dbReference type="ARBA" id="ARBA00023136"/>
    </source>
</evidence>
<dbReference type="SUPFAM" id="SSF51206">
    <property type="entry name" value="cAMP-binding domain-like"/>
    <property type="match status" value="4"/>
</dbReference>
<evidence type="ECO:0000259" key="10">
    <source>
        <dbReference type="PROSITE" id="PS50042"/>
    </source>
</evidence>
<dbReference type="InterPro" id="IPR000595">
    <property type="entry name" value="cNMP-bd_dom"/>
</dbReference>
<name>A0A6A3LLR8_9STRA</name>
<dbReference type="OrthoDB" id="421226at2759"/>
<keyword evidence="5" id="KW-0406">Ion transport</keyword>
<keyword evidence="15" id="KW-1185">Reference proteome</keyword>
<proteinExistence type="predicted"/>
<feature type="transmembrane region" description="Helical" evidence="9">
    <location>
        <begin position="831"/>
        <end position="849"/>
    </location>
</feature>
<comment type="subcellular location">
    <subcellularLocation>
        <location evidence="1">Membrane</location>
        <topology evidence="1">Multi-pass membrane protein</topology>
    </subcellularLocation>
</comment>
<dbReference type="Proteomes" id="UP000434957">
    <property type="component" value="Unassembled WGS sequence"/>
</dbReference>
<feature type="transmembrane region" description="Helical" evidence="9">
    <location>
        <begin position="174"/>
        <end position="194"/>
    </location>
</feature>
<dbReference type="PROSITE" id="PS50042">
    <property type="entry name" value="CNMP_BINDING_3"/>
    <property type="match status" value="4"/>
</dbReference>
<feature type="transmembrane region" description="Helical" evidence="9">
    <location>
        <begin position="244"/>
        <end position="267"/>
    </location>
</feature>
<feature type="domain" description="Cyclic nucleotide-binding" evidence="10">
    <location>
        <begin position="950"/>
        <end position="1037"/>
    </location>
</feature>
<dbReference type="InterPro" id="IPR014710">
    <property type="entry name" value="RmlC-like_jellyroll"/>
</dbReference>
<dbReference type="PANTHER" id="PTHR45638">
    <property type="entry name" value="CYCLIC NUCLEOTIDE-GATED CATION CHANNEL SUBUNIT A"/>
    <property type="match status" value="1"/>
</dbReference>
<feature type="transmembrane region" description="Helical" evidence="9">
    <location>
        <begin position="1236"/>
        <end position="1255"/>
    </location>
</feature>
<feature type="transmembrane region" description="Helical" evidence="9">
    <location>
        <begin position="1837"/>
        <end position="1857"/>
    </location>
</feature>
<keyword evidence="8" id="KW-0407">Ion channel</keyword>
<dbReference type="GO" id="GO:0016020">
    <property type="term" value="C:membrane"/>
    <property type="evidence" value="ECO:0007669"/>
    <property type="project" value="UniProtKB-SubCell"/>
</dbReference>
<dbReference type="PROSITE" id="PS00889">
    <property type="entry name" value="CNMP_BINDING_2"/>
    <property type="match status" value="1"/>
</dbReference>
<evidence type="ECO:0000256" key="3">
    <source>
        <dbReference type="ARBA" id="ARBA00022692"/>
    </source>
</evidence>
<dbReference type="Gene3D" id="1.10.287.70">
    <property type="match status" value="4"/>
</dbReference>
<feature type="transmembrane region" description="Helical" evidence="9">
    <location>
        <begin position="602"/>
        <end position="621"/>
    </location>
</feature>
<dbReference type="InterPro" id="IPR005821">
    <property type="entry name" value="Ion_trans_dom"/>
</dbReference>